<organism evidence="2 3">
    <name type="scientific">Sphingomonas abietis</name>
    <dbReference type="NCBI Taxonomy" id="3012344"/>
    <lineage>
        <taxon>Bacteria</taxon>
        <taxon>Pseudomonadati</taxon>
        <taxon>Pseudomonadota</taxon>
        <taxon>Alphaproteobacteria</taxon>
        <taxon>Sphingomonadales</taxon>
        <taxon>Sphingomonadaceae</taxon>
        <taxon>Sphingomonas</taxon>
    </lineage>
</organism>
<keyword evidence="1" id="KW-0472">Membrane</keyword>
<evidence type="ECO:0000256" key="1">
    <source>
        <dbReference type="SAM" id="Phobius"/>
    </source>
</evidence>
<feature type="transmembrane region" description="Helical" evidence="1">
    <location>
        <begin position="45"/>
        <end position="66"/>
    </location>
</feature>
<reference evidence="2 3" key="1">
    <citation type="submission" date="2022-12" db="EMBL/GenBank/DDBJ databases">
        <title>Sphingomonas abieness sp. nov., an endophytic bacterium isolated from Abies koreana.</title>
        <authorList>
            <person name="Jiang L."/>
            <person name="Lee J."/>
        </authorList>
    </citation>
    <scope>NUCLEOTIDE SEQUENCE [LARGE SCALE GENOMIC DNA]</scope>
    <source>
        <strain evidence="3">PAMB 00755</strain>
    </source>
</reference>
<gene>
    <name evidence="2" type="ORF">PBT88_02455</name>
</gene>
<dbReference type="EMBL" id="CP115174">
    <property type="protein sequence ID" value="WBO23019.1"/>
    <property type="molecule type" value="Genomic_DNA"/>
</dbReference>
<proteinExistence type="predicted"/>
<evidence type="ECO:0008006" key="4">
    <source>
        <dbReference type="Google" id="ProtNLM"/>
    </source>
</evidence>
<evidence type="ECO:0000313" key="2">
    <source>
        <dbReference type="EMBL" id="WBO23019.1"/>
    </source>
</evidence>
<sequence>MFNDTDRIRVGEAVTRAEAHSDGEIVTVVAAESDRYDDVVVHGAVLALFLAIAVVAAAPAFFVLILDRTIGGWVAWTPGELLAILLCGLAVTFLAARWLFGVPPIRMALTPAATKGRRVRRRALLLFRLATENRTRAKTGVLLYLSLAEHRAEIVADAAIASKVKPEMWGAAMAALIDAVKDGRPGDGMVESVTMIGQILAEHFPRSPDDTNELPDRLILL</sequence>
<dbReference type="PANTHER" id="PTHR30373:SF8">
    <property type="entry name" value="BLL7265 PROTEIN"/>
    <property type="match status" value="1"/>
</dbReference>
<keyword evidence="3" id="KW-1185">Reference proteome</keyword>
<keyword evidence="1" id="KW-0812">Transmembrane</keyword>
<protein>
    <recommendedName>
        <fullName evidence="4">TPM domain-containing protein</fullName>
    </recommendedName>
</protein>
<name>A0ABY7NNB9_9SPHN</name>
<accession>A0ABY7NNB9</accession>
<dbReference type="Proteomes" id="UP001210865">
    <property type="component" value="Chromosome"/>
</dbReference>
<dbReference type="Gene3D" id="3.10.310.50">
    <property type="match status" value="1"/>
</dbReference>
<dbReference type="PANTHER" id="PTHR30373">
    <property type="entry name" value="UPF0603 PROTEIN YGCG"/>
    <property type="match status" value="1"/>
</dbReference>
<dbReference type="RefSeq" id="WP_270077656.1">
    <property type="nucleotide sequence ID" value="NZ_CP115174.1"/>
</dbReference>
<keyword evidence="1" id="KW-1133">Transmembrane helix</keyword>
<evidence type="ECO:0000313" key="3">
    <source>
        <dbReference type="Proteomes" id="UP001210865"/>
    </source>
</evidence>
<feature type="transmembrane region" description="Helical" evidence="1">
    <location>
        <begin position="81"/>
        <end position="100"/>
    </location>
</feature>